<evidence type="ECO:0000313" key="3">
    <source>
        <dbReference type="EMBL" id="MCP3054812.1"/>
    </source>
</evidence>
<evidence type="ECO:0000313" key="4">
    <source>
        <dbReference type="Proteomes" id="UP001155220"/>
    </source>
</evidence>
<feature type="chain" id="PRO_5040992994" evidence="1">
    <location>
        <begin position="22"/>
        <end position="112"/>
    </location>
</feature>
<dbReference type="Proteomes" id="UP001155220">
    <property type="component" value="Unassembled WGS sequence"/>
</dbReference>
<accession>A0A9X2HAH2</accession>
<evidence type="ECO:0000259" key="2">
    <source>
        <dbReference type="Pfam" id="PF09917"/>
    </source>
</evidence>
<dbReference type="Gene3D" id="2.40.128.520">
    <property type="match status" value="1"/>
</dbReference>
<dbReference type="InterPro" id="IPR019223">
    <property type="entry name" value="DUF2147"/>
</dbReference>
<dbReference type="EMBL" id="JALHBS010000035">
    <property type="protein sequence ID" value="MCP3054812.1"/>
    <property type="molecule type" value="Genomic_DNA"/>
</dbReference>
<dbReference type="RefSeq" id="WP_253963682.1">
    <property type="nucleotide sequence ID" value="NZ_JALHBS010000035.1"/>
</dbReference>
<reference evidence="3" key="1">
    <citation type="submission" date="2022-03" db="EMBL/GenBank/DDBJ databases">
        <title>Aurantimonas Liuensis sp. Nov., isolated from the hadal seawater of the Mariana Trench.</title>
        <authorList>
            <person name="Liu R."/>
        </authorList>
    </citation>
    <scope>NUCLEOTIDE SEQUENCE</scope>
    <source>
        <strain evidence="3">LRZ36</strain>
    </source>
</reference>
<comment type="caution">
    <text evidence="3">The sequence shown here is derived from an EMBL/GenBank/DDBJ whole genome shotgun (WGS) entry which is preliminary data.</text>
</comment>
<sequence>MRQLLLALTTIAAITSPTLSAEPIVGKWRAPGGGIVRVSSCGDAYCAQVITGEHKGKAVGQMTGAGQEYTGTVTDPREDRTYSGKARVEGGQLELTGCALKIFCKTQIWVRV</sequence>
<name>A0A9X2HAH2_9HYPH</name>
<feature type="signal peptide" evidence="1">
    <location>
        <begin position="1"/>
        <end position="21"/>
    </location>
</feature>
<dbReference type="AlphaFoldDB" id="A0A9X2HAH2"/>
<feature type="domain" description="DUF2147" evidence="2">
    <location>
        <begin position="61"/>
        <end position="111"/>
    </location>
</feature>
<keyword evidence="1" id="KW-0732">Signal</keyword>
<evidence type="ECO:0000256" key="1">
    <source>
        <dbReference type="SAM" id="SignalP"/>
    </source>
</evidence>
<protein>
    <submittedName>
        <fullName evidence="3">DUF2147 domain-containing protein</fullName>
    </submittedName>
</protein>
<gene>
    <name evidence="3" type="ORF">MJ956_06565</name>
</gene>
<keyword evidence="4" id="KW-1185">Reference proteome</keyword>
<dbReference type="Pfam" id="PF09917">
    <property type="entry name" value="DUF2147"/>
    <property type="match status" value="1"/>
</dbReference>
<organism evidence="3 4">
    <name type="scientific">Aurantimonas marianensis</name>
    <dbReference type="NCBI Taxonomy" id="2920428"/>
    <lineage>
        <taxon>Bacteria</taxon>
        <taxon>Pseudomonadati</taxon>
        <taxon>Pseudomonadota</taxon>
        <taxon>Alphaproteobacteria</taxon>
        <taxon>Hyphomicrobiales</taxon>
        <taxon>Aurantimonadaceae</taxon>
        <taxon>Aurantimonas</taxon>
    </lineage>
</organism>
<proteinExistence type="predicted"/>